<name>A0A368VVX3_9ACTN</name>
<dbReference type="Gene3D" id="1.20.120.520">
    <property type="entry name" value="nmb1532 protein domain like"/>
    <property type="match status" value="1"/>
</dbReference>
<feature type="domain" description="Hemerythrin-like" evidence="2">
    <location>
        <begin position="113"/>
        <end position="236"/>
    </location>
</feature>
<organism evidence="3 4">
    <name type="scientific">Halopolyspora algeriensis</name>
    <dbReference type="NCBI Taxonomy" id="1500506"/>
    <lineage>
        <taxon>Bacteria</taxon>
        <taxon>Bacillati</taxon>
        <taxon>Actinomycetota</taxon>
        <taxon>Actinomycetes</taxon>
        <taxon>Actinomycetes incertae sedis</taxon>
        <taxon>Halopolyspora</taxon>
    </lineage>
</organism>
<gene>
    <name evidence="3" type="ORF">DFQ14_102559</name>
</gene>
<feature type="region of interest" description="Disordered" evidence="1">
    <location>
        <begin position="39"/>
        <end position="75"/>
    </location>
</feature>
<dbReference type="OrthoDB" id="3630618at2"/>
<comment type="caution">
    <text evidence="3">The sequence shown here is derived from an EMBL/GenBank/DDBJ whole genome shotgun (WGS) entry which is preliminary data.</text>
</comment>
<proteinExistence type="predicted"/>
<dbReference type="InterPro" id="IPR012312">
    <property type="entry name" value="Hemerythrin-like"/>
</dbReference>
<dbReference type="EMBL" id="QPJC01000002">
    <property type="protein sequence ID" value="RCW46256.1"/>
    <property type="molecule type" value="Genomic_DNA"/>
</dbReference>
<sequence>MVSRRQVRELLDQGLDYRTIGERLGIPAGQAHLIATGVPADGGDTVTADDRRRSGAQPASQHLANPPTENPTSKEMVREWIRSRVRADPQLREATARRDAVPGRIREPDVGNGLAVLTREHNRIAAMVKELKTLPGHSDGGSQEQISQRGQLVEMIATAMSRHETIENEHFWPIVRRVLPDGDSWADGAAQRQQQGQETLAALGEHPADSEEFDQLVGTLISQSHQHAAYQDHLFLELHRAMPSGELEELGETLRRAGSQDSSR</sequence>
<accession>A0A368VVX3</accession>
<keyword evidence="4" id="KW-1185">Reference proteome</keyword>
<dbReference type="Pfam" id="PF01814">
    <property type="entry name" value="Hemerythrin"/>
    <property type="match status" value="1"/>
</dbReference>
<evidence type="ECO:0000259" key="2">
    <source>
        <dbReference type="Pfam" id="PF01814"/>
    </source>
</evidence>
<evidence type="ECO:0000313" key="3">
    <source>
        <dbReference type="EMBL" id="RCW46256.1"/>
    </source>
</evidence>
<evidence type="ECO:0000256" key="1">
    <source>
        <dbReference type="SAM" id="MobiDB-lite"/>
    </source>
</evidence>
<dbReference type="RefSeq" id="WP_114452037.1">
    <property type="nucleotide sequence ID" value="NZ_QPJC01000002.1"/>
</dbReference>
<reference evidence="3 4" key="1">
    <citation type="submission" date="2018-07" db="EMBL/GenBank/DDBJ databases">
        <title>Genomic Encyclopedia of Type Strains, Phase III (KMG-III): the genomes of soil and plant-associated and newly described type strains.</title>
        <authorList>
            <person name="Whitman W."/>
        </authorList>
    </citation>
    <scope>NUCLEOTIDE SEQUENCE [LARGE SCALE GENOMIC DNA]</scope>
    <source>
        <strain evidence="3 4">CECT 8575</strain>
    </source>
</reference>
<dbReference type="AlphaFoldDB" id="A0A368VVX3"/>
<evidence type="ECO:0000313" key="4">
    <source>
        <dbReference type="Proteomes" id="UP000253495"/>
    </source>
</evidence>
<dbReference type="Proteomes" id="UP000253495">
    <property type="component" value="Unassembled WGS sequence"/>
</dbReference>
<protein>
    <submittedName>
        <fullName evidence="3">Hemerythrin HHE cation binding domain-containing protein</fullName>
    </submittedName>
</protein>